<name>A0A2P6NJM8_9EUKA</name>
<evidence type="ECO:0000259" key="10">
    <source>
        <dbReference type="Pfam" id="PF00590"/>
    </source>
</evidence>
<comment type="function">
    <text evidence="1">S-adenosyl-L-methionine-dependent methyltransferase that catalyzes four methylations of the modified target histidine residue in translation elongation factor 2 (EF-2), to form an intermediate called diphthine methyl ester. The four successive methylation reactions represent the second step of diphthamide biosynthesis.</text>
</comment>
<dbReference type="EMBL" id="MDYQ01000069">
    <property type="protein sequence ID" value="PRP84142.1"/>
    <property type="molecule type" value="Genomic_DNA"/>
</dbReference>
<dbReference type="GO" id="GO:0141133">
    <property type="term" value="F:diphthine methyl ester synthase activity"/>
    <property type="evidence" value="ECO:0007669"/>
    <property type="project" value="UniProtKB-EC"/>
</dbReference>
<dbReference type="PIRSF" id="PIRSF036432">
    <property type="entry name" value="Diphthine_synth"/>
    <property type="match status" value="1"/>
</dbReference>
<feature type="binding site" evidence="9">
    <location>
        <position position="260"/>
    </location>
    <ligand>
        <name>S-adenosyl-L-methionine</name>
        <dbReference type="ChEBI" id="CHEBI:59789"/>
    </ligand>
</feature>
<dbReference type="FunFam" id="3.30.950.10:FF:000004">
    <property type="entry name" value="Diphthine synthase putative"/>
    <property type="match status" value="1"/>
</dbReference>
<comment type="pathway">
    <text evidence="2">Protein modification; peptidyl-diphthamide biosynthesis.</text>
</comment>
<evidence type="ECO:0000313" key="11">
    <source>
        <dbReference type="EMBL" id="PRP84142.1"/>
    </source>
</evidence>
<keyword evidence="12" id="KW-1185">Reference proteome</keyword>
<evidence type="ECO:0000256" key="9">
    <source>
        <dbReference type="PIRSR" id="PIRSR036432-1"/>
    </source>
</evidence>
<feature type="binding site" evidence="9">
    <location>
        <position position="101"/>
    </location>
    <ligand>
        <name>S-adenosyl-L-methionine</name>
        <dbReference type="ChEBI" id="CHEBI:59789"/>
    </ligand>
</feature>
<feature type="binding site" evidence="9">
    <location>
        <position position="9"/>
    </location>
    <ligand>
        <name>S-adenosyl-L-methionine</name>
        <dbReference type="ChEBI" id="CHEBI:59789"/>
    </ligand>
</feature>
<evidence type="ECO:0000256" key="8">
    <source>
        <dbReference type="ARBA" id="ARBA00048752"/>
    </source>
</evidence>
<dbReference type="NCBIfam" id="TIGR00522">
    <property type="entry name" value="dph5"/>
    <property type="match status" value="1"/>
</dbReference>
<gene>
    <name evidence="11" type="ORF">PROFUN_04133</name>
</gene>
<dbReference type="HAMAP" id="MF_01084">
    <property type="entry name" value="Diphthine_synth"/>
    <property type="match status" value="1"/>
</dbReference>
<comment type="caution">
    <text evidence="11">The sequence shown here is derived from an EMBL/GenBank/DDBJ whole genome shotgun (WGS) entry which is preliminary data.</text>
</comment>
<evidence type="ECO:0000256" key="5">
    <source>
        <dbReference type="ARBA" id="ARBA00022603"/>
    </source>
</evidence>
<dbReference type="GO" id="GO:0017183">
    <property type="term" value="P:protein histidyl modification to diphthamide"/>
    <property type="evidence" value="ECO:0007669"/>
    <property type="project" value="UniProtKB-UniPathway"/>
</dbReference>
<organism evidence="11 12">
    <name type="scientific">Planoprotostelium fungivorum</name>
    <dbReference type="NCBI Taxonomy" id="1890364"/>
    <lineage>
        <taxon>Eukaryota</taxon>
        <taxon>Amoebozoa</taxon>
        <taxon>Evosea</taxon>
        <taxon>Variosea</taxon>
        <taxon>Cavosteliida</taxon>
        <taxon>Cavosteliaceae</taxon>
        <taxon>Planoprotostelium</taxon>
    </lineage>
</organism>
<evidence type="ECO:0000256" key="2">
    <source>
        <dbReference type="ARBA" id="ARBA00005156"/>
    </source>
</evidence>
<evidence type="ECO:0000256" key="4">
    <source>
        <dbReference type="ARBA" id="ARBA00011927"/>
    </source>
</evidence>
<dbReference type="InterPro" id="IPR014776">
    <property type="entry name" value="4pyrrole_Mease_sub2"/>
</dbReference>
<dbReference type="CDD" id="cd11647">
    <property type="entry name" value="DHP5_DphB"/>
    <property type="match status" value="1"/>
</dbReference>
<dbReference type="PANTHER" id="PTHR10882:SF0">
    <property type="entry name" value="DIPHTHINE METHYL ESTER SYNTHASE"/>
    <property type="match status" value="1"/>
</dbReference>
<reference evidence="11 12" key="1">
    <citation type="journal article" date="2018" name="Genome Biol. Evol.">
        <title>Multiple Roots of Fruiting Body Formation in Amoebozoa.</title>
        <authorList>
            <person name="Hillmann F."/>
            <person name="Forbes G."/>
            <person name="Novohradska S."/>
            <person name="Ferling I."/>
            <person name="Riege K."/>
            <person name="Groth M."/>
            <person name="Westermann M."/>
            <person name="Marz M."/>
            <person name="Spaller T."/>
            <person name="Winckler T."/>
            <person name="Schaap P."/>
            <person name="Glockner G."/>
        </authorList>
    </citation>
    <scope>NUCLEOTIDE SEQUENCE [LARGE SCALE GENOMIC DNA]</scope>
    <source>
        <strain evidence="11 12">Jena</strain>
    </source>
</reference>
<dbReference type="InParanoid" id="A0A2P6NJM8"/>
<feature type="binding site" evidence="9">
    <location>
        <position position="177"/>
    </location>
    <ligand>
        <name>S-adenosyl-L-methionine</name>
        <dbReference type="ChEBI" id="CHEBI:59789"/>
    </ligand>
</feature>
<dbReference type="AlphaFoldDB" id="A0A2P6NJM8"/>
<keyword evidence="5" id="KW-0489">Methyltransferase</keyword>
<dbReference type="SUPFAM" id="SSF53790">
    <property type="entry name" value="Tetrapyrrole methylase"/>
    <property type="match status" value="1"/>
</dbReference>
<dbReference type="GO" id="GO:0032259">
    <property type="term" value="P:methylation"/>
    <property type="evidence" value="ECO:0007669"/>
    <property type="project" value="UniProtKB-KW"/>
</dbReference>
<dbReference type="InterPro" id="IPR004551">
    <property type="entry name" value="Dphthn_synthase"/>
</dbReference>
<dbReference type="InterPro" id="IPR000878">
    <property type="entry name" value="4pyrrol_Mease"/>
</dbReference>
<keyword evidence="7 9" id="KW-0949">S-adenosyl-L-methionine</keyword>
<dbReference type="OrthoDB" id="2516at2759"/>
<comment type="similarity">
    <text evidence="3">Belongs to the diphthine synthase family.</text>
</comment>
<evidence type="ECO:0000256" key="6">
    <source>
        <dbReference type="ARBA" id="ARBA00022679"/>
    </source>
</evidence>
<keyword evidence="6" id="KW-0808">Transferase</keyword>
<feature type="binding site" evidence="9">
    <location>
        <position position="235"/>
    </location>
    <ligand>
        <name>S-adenosyl-L-methionine</name>
        <dbReference type="ChEBI" id="CHEBI:59789"/>
    </ligand>
</feature>
<protein>
    <recommendedName>
        <fullName evidence="4">diphthine methyl ester synthase</fullName>
        <ecNumber evidence="4">2.1.1.314</ecNumber>
    </recommendedName>
</protein>
<evidence type="ECO:0000313" key="12">
    <source>
        <dbReference type="Proteomes" id="UP000241769"/>
    </source>
</evidence>
<dbReference type="FunFam" id="3.40.1010.10:FF:000004">
    <property type="entry name" value="Putative diphthine synthase"/>
    <property type="match status" value="1"/>
</dbReference>
<feature type="binding site" evidence="9">
    <location>
        <position position="98"/>
    </location>
    <ligand>
        <name>S-adenosyl-L-methionine</name>
        <dbReference type="ChEBI" id="CHEBI:59789"/>
    </ligand>
</feature>
<dbReference type="PANTHER" id="PTHR10882">
    <property type="entry name" value="DIPHTHINE SYNTHASE"/>
    <property type="match status" value="1"/>
</dbReference>
<evidence type="ECO:0000256" key="1">
    <source>
        <dbReference type="ARBA" id="ARBA00004006"/>
    </source>
</evidence>
<dbReference type="STRING" id="1890364.A0A2P6NJM8"/>
<evidence type="ECO:0000256" key="7">
    <source>
        <dbReference type="ARBA" id="ARBA00022691"/>
    </source>
</evidence>
<dbReference type="EC" id="2.1.1.314" evidence="4"/>
<comment type="catalytic activity">
    <reaction evidence="8">
        <text>2-[(3S)-amino-3-carboxypropyl]-L-histidyl-[translation elongation factor 2] + 4 S-adenosyl-L-methionine = diphthine methyl ester-[translation elongation factor 2] + 4 S-adenosyl-L-homocysteine + 3 H(+)</text>
        <dbReference type="Rhea" id="RHEA:42652"/>
        <dbReference type="Rhea" id="RHEA-COMP:9749"/>
        <dbReference type="Rhea" id="RHEA-COMP:10173"/>
        <dbReference type="ChEBI" id="CHEBI:15378"/>
        <dbReference type="ChEBI" id="CHEBI:57856"/>
        <dbReference type="ChEBI" id="CHEBI:59789"/>
        <dbReference type="ChEBI" id="CHEBI:73995"/>
        <dbReference type="ChEBI" id="CHEBI:79005"/>
        <dbReference type="EC" id="2.1.1.314"/>
    </reaction>
</comment>
<dbReference type="InterPro" id="IPR035996">
    <property type="entry name" value="4pyrrol_Methylase_sf"/>
</dbReference>
<dbReference type="UniPathway" id="UPA00559"/>
<evidence type="ECO:0000256" key="3">
    <source>
        <dbReference type="ARBA" id="ARBA00006729"/>
    </source>
</evidence>
<accession>A0A2P6NJM8</accession>
<dbReference type="Pfam" id="PF00590">
    <property type="entry name" value="TP_methylase"/>
    <property type="match status" value="1"/>
</dbReference>
<feature type="domain" description="Tetrapyrrole methylase" evidence="10">
    <location>
        <begin position="1"/>
        <end position="250"/>
    </location>
</feature>
<dbReference type="Gene3D" id="3.40.1010.10">
    <property type="entry name" value="Cobalt-precorrin-4 Transmethylase, Domain 1"/>
    <property type="match status" value="1"/>
</dbReference>
<proteinExistence type="inferred from homology"/>
<sequence>MLFIVGLGLGDEKDVTIKGREAIDSCSKIFLEAYTSILGVGKERLVSDTTDITSEFIIKEAFYGKEIVVADRELVESGCEAILAPAKEERVAFLVVGDPFGATTHMDLYLRAKERGIEVQVVHNASIMNAIGRCGLQLYNFGPAVSIVFFEDNWRPDSFYDKIALNKKNGQHTLCLLDIKVKEVSLANMMKGKMIYEAPRFMSVNRCIEQLLEVEEKRKEGVYGQDTPCIGLARLGHEDQKIVSGTMSELLNVDFGTPLHSFIIPGEMHFIEKDCFDHFRENKQTSS</sequence>
<feature type="binding site" evidence="9">
    <location>
        <begin position="126"/>
        <end position="127"/>
    </location>
    <ligand>
        <name>S-adenosyl-L-methionine</name>
        <dbReference type="ChEBI" id="CHEBI:59789"/>
    </ligand>
</feature>
<dbReference type="InterPro" id="IPR014777">
    <property type="entry name" value="4pyrrole_Mease_sub1"/>
</dbReference>
<dbReference type="Gene3D" id="3.30.950.10">
    <property type="entry name" value="Methyltransferase, Cobalt-precorrin-4 Transmethylase, Domain 2"/>
    <property type="match status" value="1"/>
</dbReference>
<dbReference type="Proteomes" id="UP000241769">
    <property type="component" value="Unassembled WGS sequence"/>
</dbReference>
<dbReference type="FunCoup" id="A0A2P6NJM8">
    <property type="interactions" value="370"/>
</dbReference>